<keyword evidence="5" id="KW-1185">Reference proteome</keyword>
<name>A0AAV4YS33_AERCA</name>
<keyword evidence="2" id="KW-0378">Hydrolase</keyword>
<dbReference type="PANTHER" id="PTHR30015">
    <property type="entry name" value="MRR RESTRICTION SYSTEM PROTEIN"/>
    <property type="match status" value="1"/>
</dbReference>
<dbReference type="RefSeq" id="WP_223917460.1">
    <property type="nucleotide sequence ID" value="NZ_BPNG01000188.1"/>
</dbReference>
<reference evidence="3 5" key="2">
    <citation type="submission" date="2023-12" db="EMBL/GenBank/DDBJ databases">
        <title>Characterization of antibiotic resistance in Aeromonas spp. in hospital effluent.</title>
        <authorList>
            <person name="Negoseki B.R.S."/>
            <person name="Krul D."/>
            <person name="Siqueira A.C."/>
            <person name="Almeida M."/>
            <person name="Mesa D."/>
            <person name="Conte D."/>
            <person name="Dalla-Costa L.M."/>
        </authorList>
    </citation>
    <scope>NUCLEOTIDE SEQUENCE [LARGE SCALE GENOMIC DNA]</scope>
    <source>
        <strain evidence="3 5">36v</strain>
    </source>
</reference>
<comment type="caution">
    <text evidence="2">The sequence shown here is derived from an EMBL/GenBank/DDBJ whole genome shotgun (WGS) entry which is preliminary data.</text>
</comment>
<dbReference type="GO" id="GO:0043590">
    <property type="term" value="C:bacterial nucleoid"/>
    <property type="evidence" value="ECO:0007669"/>
    <property type="project" value="TreeGrafter"/>
</dbReference>
<dbReference type="SUPFAM" id="SSF52980">
    <property type="entry name" value="Restriction endonuclease-like"/>
    <property type="match status" value="1"/>
</dbReference>
<dbReference type="InterPro" id="IPR016984">
    <property type="entry name" value="UCP031853"/>
</dbReference>
<dbReference type="AlphaFoldDB" id="A0AAV4YS33"/>
<dbReference type="InterPro" id="IPR011856">
    <property type="entry name" value="tRNA_endonuc-like_dom_sf"/>
</dbReference>
<dbReference type="EMBL" id="JAYGOJ010000261">
    <property type="protein sequence ID" value="MEA9438726.1"/>
    <property type="molecule type" value="Genomic_DNA"/>
</dbReference>
<dbReference type="EMBL" id="BPNI01000184">
    <property type="protein sequence ID" value="GJA43510.1"/>
    <property type="molecule type" value="Genomic_DNA"/>
</dbReference>
<accession>A0AAV4YS33</accession>
<dbReference type="Pfam" id="PF04471">
    <property type="entry name" value="Mrr_cat"/>
    <property type="match status" value="1"/>
</dbReference>
<keyword evidence="2" id="KW-0540">Nuclease</keyword>
<dbReference type="GO" id="GO:0003677">
    <property type="term" value="F:DNA binding"/>
    <property type="evidence" value="ECO:0007669"/>
    <property type="project" value="InterPro"/>
</dbReference>
<dbReference type="GO" id="GO:0009307">
    <property type="term" value="P:DNA restriction-modification system"/>
    <property type="evidence" value="ECO:0007669"/>
    <property type="project" value="InterPro"/>
</dbReference>
<evidence type="ECO:0000313" key="2">
    <source>
        <dbReference type="EMBL" id="GJA43510.1"/>
    </source>
</evidence>
<sequence>MWMVRSEGGSLYDAFRERGVAAVGWSQLAAHAKPGIGRKELIAIYQTSEPEAKQGTVVSAASQTYRFVNEIQLGDWIITYSPPNRLYSIGKVVGPAEHRPEWAEQGMGLVRKVSWQDQELPRDSLSTSTKNSLGSTLTLFEVPPSGAIDVHAALKGKPSPAVDVEAEEVIADPLADIESQALERMKDRVNELDWDDMQQLVAGILRAMGYKTQVSPPGADRGKDIVASPDGFGFEHPRIVVEVKHRKGQMGSQEIRSFLGGRHKDDRGLYVSTSGFTKDAQYEADRASIPLAMWTLDHVVRALIEHYDATDSETKRIVPLKRMYWPV</sequence>
<keyword evidence="2" id="KW-0255">Endonuclease</keyword>
<feature type="domain" description="Restriction endonuclease type IV Mrr" evidence="1">
    <location>
        <begin position="190"/>
        <end position="301"/>
    </location>
</feature>
<reference evidence="2" key="1">
    <citation type="submission" date="2021-07" db="EMBL/GenBank/DDBJ databases">
        <title>Draft genome sequence of carbapenem-resistant Aeromonas spp. in Japan.</title>
        <authorList>
            <person name="Maehana S."/>
            <person name="Suzuki M."/>
            <person name="Kitasato H."/>
        </authorList>
    </citation>
    <scope>NUCLEOTIDE SEQUENCE</scope>
    <source>
        <strain evidence="2">KAM343</strain>
    </source>
</reference>
<dbReference type="Proteomes" id="UP001304847">
    <property type="component" value="Unassembled WGS sequence"/>
</dbReference>
<dbReference type="InterPro" id="IPR011335">
    <property type="entry name" value="Restrct_endonuc-II-like"/>
</dbReference>
<proteinExistence type="predicted"/>
<dbReference type="InterPro" id="IPR052906">
    <property type="entry name" value="Type_IV_Methyl-Rstrct_Enzyme"/>
</dbReference>
<dbReference type="Gene3D" id="3.40.1350.10">
    <property type="match status" value="1"/>
</dbReference>
<protein>
    <submittedName>
        <fullName evidence="2">Restriction endonuclease</fullName>
    </submittedName>
</protein>
<dbReference type="InterPro" id="IPR007560">
    <property type="entry name" value="Restrct_endonuc_IV_Mrr"/>
</dbReference>
<gene>
    <name evidence="2" type="ORF">KAM343_43060</name>
    <name evidence="3" type="ORF">VCX44_23755</name>
</gene>
<organism evidence="2 4">
    <name type="scientific">Aeromonas caviae</name>
    <name type="common">Aeromonas punctata</name>
    <dbReference type="NCBI Taxonomy" id="648"/>
    <lineage>
        <taxon>Bacteria</taxon>
        <taxon>Pseudomonadati</taxon>
        <taxon>Pseudomonadota</taxon>
        <taxon>Gammaproteobacteria</taxon>
        <taxon>Aeromonadales</taxon>
        <taxon>Aeromonadaceae</taxon>
        <taxon>Aeromonas</taxon>
    </lineage>
</organism>
<dbReference type="Proteomes" id="UP000886939">
    <property type="component" value="Unassembled WGS sequence"/>
</dbReference>
<evidence type="ECO:0000313" key="3">
    <source>
        <dbReference type="EMBL" id="MEA9438726.1"/>
    </source>
</evidence>
<evidence type="ECO:0000313" key="4">
    <source>
        <dbReference type="Proteomes" id="UP000886939"/>
    </source>
</evidence>
<dbReference type="GO" id="GO:0015666">
    <property type="term" value="F:restriction endodeoxyribonuclease activity"/>
    <property type="evidence" value="ECO:0007669"/>
    <property type="project" value="TreeGrafter"/>
</dbReference>
<evidence type="ECO:0000313" key="5">
    <source>
        <dbReference type="Proteomes" id="UP001304847"/>
    </source>
</evidence>
<dbReference type="PIRSF" id="PIRSF031853">
    <property type="entry name" value="UPC031853"/>
    <property type="match status" value="1"/>
</dbReference>
<dbReference type="PANTHER" id="PTHR30015:SF7">
    <property type="entry name" value="TYPE IV METHYL-DIRECTED RESTRICTION ENZYME ECOKMRR"/>
    <property type="match status" value="1"/>
</dbReference>
<evidence type="ECO:0000259" key="1">
    <source>
        <dbReference type="Pfam" id="PF04471"/>
    </source>
</evidence>